<proteinExistence type="predicted"/>
<evidence type="ECO:0000313" key="2">
    <source>
        <dbReference type="Proteomes" id="UP001280121"/>
    </source>
</evidence>
<reference evidence="1" key="1">
    <citation type="journal article" date="2023" name="Plant J.">
        <title>Genome sequences and population genomics provide insights into the demographic history, inbreeding, and mutation load of two 'living fossil' tree species of Dipteronia.</title>
        <authorList>
            <person name="Feng Y."/>
            <person name="Comes H.P."/>
            <person name="Chen J."/>
            <person name="Zhu S."/>
            <person name="Lu R."/>
            <person name="Zhang X."/>
            <person name="Li P."/>
            <person name="Qiu J."/>
            <person name="Olsen K.M."/>
            <person name="Qiu Y."/>
        </authorList>
    </citation>
    <scope>NUCLEOTIDE SEQUENCE</scope>
    <source>
        <strain evidence="1">KIB01</strain>
    </source>
</reference>
<name>A0AAE0CNF6_9ROSI</name>
<evidence type="ECO:0000313" key="1">
    <source>
        <dbReference type="EMBL" id="KAK2656983.1"/>
    </source>
</evidence>
<accession>A0AAE0CNF6</accession>
<organism evidence="1 2">
    <name type="scientific">Dipteronia dyeriana</name>
    <dbReference type="NCBI Taxonomy" id="168575"/>
    <lineage>
        <taxon>Eukaryota</taxon>
        <taxon>Viridiplantae</taxon>
        <taxon>Streptophyta</taxon>
        <taxon>Embryophyta</taxon>
        <taxon>Tracheophyta</taxon>
        <taxon>Spermatophyta</taxon>
        <taxon>Magnoliopsida</taxon>
        <taxon>eudicotyledons</taxon>
        <taxon>Gunneridae</taxon>
        <taxon>Pentapetalae</taxon>
        <taxon>rosids</taxon>
        <taxon>malvids</taxon>
        <taxon>Sapindales</taxon>
        <taxon>Sapindaceae</taxon>
        <taxon>Hippocastanoideae</taxon>
        <taxon>Acereae</taxon>
        <taxon>Dipteronia</taxon>
    </lineage>
</organism>
<keyword evidence="2" id="KW-1185">Reference proteome</keyword>
<dbReference type="EMBL" id="JANJYI010000003">
    <property type="protein sequence ID" value="KAK2656983.1"/>
    <property type="molecule type" value="Genomic_DNA"/>
</dbReference>
<comment type="caution">
    <text evidence="1">The sequence shown here is derived from an EMBL/GenBank/DDBJ whole genome shotgun (WGS) entry which is preliminary data.</text>
</comment>
<sequence length="67" mass="7519">MWKSCRNGLKFNGIFSIYKMHFDCQTSQDMEKNLSAPVALLNGAPATQDMTCGWLSHMRHAGAELEV</sequence>
<dbReference type="AlphaFoldDB" id="A0AAE0CNF6"/>
<protein>
    <submittedName>
        <fullName evidence="1">Uncharacterized protein</fullName>
    </submittedName>
</protein>
<gene>
    <name evidence="1" type="ORF">Ddye_010035</name>
</gene>
<dbReference type="Proteomes" id="UP001280121">
    <property type="component" value="Unassembled WGS sequence"/>
</dbReference>